<dbReference type="RefSeq" id="WP_108896906.1">
    <property type="nucleotide sequence ID" value="NZ_LT993738.1"/>
</dbReference>
<evidence type="ECO:0000313" key="2">
    <source>
        <dbReference type="Proteomes" id="UP000244926"/>
    </source>
</evidence>
<sequence length="122" mass="14822">MTRRLSSLSLILKIQIYRSLDNVRYHENCLLALSQTIQTTKKSILDIHHKRYQRFITRDNTEHYDIFLEYLKTLQRSLYKQQSESLQFLQIRRQELQGLINHRKIIEKIKNNKYSKNQEIGT</sequence>
<name>A0A2R8FC05_9CHLA</name>
<accession>A0A2R8FC05</accession>
<dbReference type="AlphaFoldDB" id="A0A2R8FC05"/>
<dbReference type="KEGG" id="csee:C10C_0827"/>
<dbReference type="OrthoDB" id="19151at2"/>
<reference evidence="2" key="1">
    <citation type="submission" date="2017-11" db="EMBL/GenBank/DDBJ databases">
        <authorList>
            <person name="Seth-Smith MB H."/>
        </authorList>
    </citation>
    <scope>NUCLEOTIDE SEQUENCE [LARGE SCALE GENOMIC DNA]</scope>
</reference>
<gene>
    <name evidence="1" type="ORF">C10C_0827</name>
</gene>
<evidence type="ECO:0000313" key="1">
    <source>
        <dbReference type="EMBL" id="SPN73969.1"/>
    </source>
</evidence>
<protein>
    <submittedName>
        <fullName evidence="1">Uncharacterized protein</fullName>
    </submittedName>
</protein>
<proteinExistence type="predicted"/>
<dbReference type="EMBL" id="LT993738">
    <property type="protein sequence ID" value="SPN73969.1"/>
    <property type="molecule type" value="Genomic_DNA"/>
</dbReference>
<keyword evidence="2" id="KW-1185">Reference proteome</keyword>
<organism evidence="1 2">
    <name type="scientific">Chlamydia serpentis</name>
    <dbReference type="NCBI Taxonomy" id="1967782"/>
    <lineage>
        <taxon>Bacteria</taxon>
        <taxon>Pseudomonadati</taxon>
        <taxon>Chlamydiota</taxon>
        <taxon>Chlamydiia</taxon>
        <taxon>Chlamydiales</taxon>
        <taxon>Chlamydiaceae</taxon>
        <taxon>Chlamydia/Chlamydophila group</taxon>
        <taxon>Chlamydia</taxon>
    </lineage>
</organism>
<dbReference type="Proteomes" id="UP000244926">
    <property type="component" value="Chromosome I"/>
</dbReference>